<gene>
    <name evidence="1" type="ORF">HYZ11_00505</name>
</gene>
<evidence type="ECO:0000313" key="1">
    <source>
        <dbReference type="EMBL" id="MBI3126069.1"/>
    </source>
</evidence>
<dbReference type="EMBL" id="JACPUR010000001">
    <property type="protein sequence ID" value="MBI3126069.1"/>
    <property type="molecule type" value="Genomic_DNA"/>
</dbReference>
<evidence type="ECO:0000313" key="2">
    <source>
        <dbReference type="Proteomes" id="UP000782312"/>
    </source>
</evidence>
<reference evidence="1" key="1">
    <citation type="submission" date="2020-07" db="EMBL/GenBank/DDBJ databases">
        <title>Huge and variable diversity of episymbiotic CPR bacteria and DPANN archaea in groundwater ecosystems.</title>
        <authorList>
            <person name="He C.Y."/>
            <person name="Keren R."/>
            <person name="Whittaker M."/>
            <person name="Farag I.F."/>
            <person name="Doudna J."/>
            <person name="Cate J.H.D."/>
            <person name="Banfield J.F."/>
        </authorList>
    </citation>
    <scope>NUCLEOTIDE SEQUENCE</scope>
    <source>
        <strain evidence="1">NC_groundwater_763_Ag_S-0.2um_68_21</strain>
    </source>
</reference>
<comment type="caution">
    <text evidence="1">The sequence shown here is derived from an EMBL/GenBank/DDBJ whole genome shotgun (WGS) entry which is preliminary data.</text>
</comment>
<accession>A0A932MKH0</accession>
<dbReference type="Proteomes" id="UP000782312">
    <property type="component" value="Unassembled WGS sequence"/>
</dbReference>
<protein>
    <submittedName>
        <fullName evidence="1">Uncharacterized protein</fullName>
    </submittedName>
</protein>
<sequence length="56" mass="6076">MAMAILVLWFTMSQNPSLQQVPEAQCESLGQQFLQKARIHSQGAGAGYICLSPPAK</sequence>
<organism evidence="1 2">
    <name type="scientific">Tectimicrobiota bacterium</name>
    <dbReference type="NCBI Taxonomy" id="2528274"/>
    <lineage>
        <taxon>Bacteria</taxon>
        <taxon>Pseudomonadati</taxon>
        <taxon>Nitrospinota/Tectimicrobiota group</taxon>
        <taxon>Candidatus Tectimicrobiota</taxon>
    </lineage>
</organism>
<dbReference type="AlphaFoldDB" id="A0A932MKH0"/>
<name>A0A932MKH0_UNCTE</name>
<proteinExistence type="predicted"/>